<organism evidence="2 3">
    <name type="scientific">Lysinibacillus xylanilyticus</name>
    <dbReference type="NCBI Taxonomy" id="582475"/>
    <lineage>
        <taxon>Bacteria</taxon>
        <taxon>Bacillati</taxon>
        <taxon>Bacillota</taxon>
        <taxon>Bacilli</taxon>
        <taxon>Bacillales</taxon>
        <taxon>Bacillaceae</taxon>
        <taxon>Lysinibacillus</taxon>
    </lineage>
</organism>
<evidence type="ECO:0008006" key="4">
    <source>
        <dbReference type="Google" id="ProtNLM"/>
    </source>
</evidence>
<dbReference type="InterPro" id="IPR046720">
    <property type="entry name" value="DUF6612"/>
</dbReference>
<feature type="chain" id="PRO_5030009942" description="Lipoprotein" evidence="1">
    <location>
        <begin position="25"/>
        <end position="286"/>
    </location>
</feature>
<sequence>MNKFFKVLSVGALALTLAACNSSATPKKDTTNTSKLTLEQVYEKAVDRQSDIKSATAKMEMTQDSKVGSGEQSMEFSIESKMDMDVVADPMAMHLSGSMTMPDMASADQKSTEMPIDMYMKKDQGFFMKDEATNSWYKLPDEQFDSMMEQTASSADAKAQLEQLKNFIEDFKFEQTDNAYILTLDAKGDKFKELIDSEINKSMKDMGLEENPLDNLTIDKIHYILEIDKKTFDTNKLDMNFDLKMKVEDQELSMKTKSVVTYTDFNHLKTIDIPQEIIDNAKSIAQ</sequence>
<feature type="signal peptide" evidence="1">
    <location>
        <begin position="1"/>
        <end position="24"/>
    </location>
</feature>
<dbReference type="RefSeq" id="WP_049667622.1">
    <property type="nucleotide sequence ID" value="NZ_LFXJ01000008.1"/>
</dbReference>
<dbReference type="EMBL" id="LFXJ01000008">
    <property type="protein sequence ID" value="KMY30294.1"/>
    <property type="molecule type" value="Genomic_DNA"/>
</dbReference>
<comment type="caution">
    <text evidence="2">The sequence shown here is derived from an EMBL/GenBank/DDBJ whole genome shotgun (WGS) entry which is preliminary data.</text>
</comment>
<dbReference type="AlphaFoldDB" id="A0A0K9F6T2"/>
<dbReference type="PATRIC" id="fig|582475.4.peg.4379"/>
<evidence type="ECO:0000313" key="3">
    <source>
        <dbReference type="Proteomes" id="UP000037326"/>
    </source>
</evidence>
<name>A0A0K9F6T2_9BACI</name>
<dbReference type="Proteomes" id="UP000037326">
    <property type="component" value="Unassembled WGS sequence"/>
</dbReference>
<dbReference type="Pfam" id="PF20316">
    <property type="entry name" value="DUF6612"/>
    <property type="match status" value="1"/>
</dbReference>
<dbReference type="OrthoDB" id="1957331at2"/>
<dbReference type="GeneID" id="96599829"/>
<evidence type="ECO:0000313" key="2">
    <source>
        <dbReference type="EMBL" id="KMY30294.1"/>
    </source>
</evidence>
<reference evidence="3" key="1">
    <citation type="submission" date="2015-07" db="EMBL/GenBank/DDBJ databases">
        <authorList>
            <consortium name="Consortium for Microbial Forensics and Genomics (microFORGE)"/>
            <person name="Knight B.M."/>
            <person name="Roberts D.P."/>
            <person name="Lin D."/>
            <person name="Hari K."/>
            <person name="Fletcher J."/>
            <person name="Melcher U."/>
            <person name="Blagden T."/>
            <person name="Winegar R.A."/>
        </authorList>
    </citation>
    <scope>NUCLEOTIDE SEQUENCE [LARGE SCALE GENOMIC DNA]</scope>
    <source>
        <strain evidence="3">DSM 23493</strain>
    </source>
</reference>
<gene>
    <name evidence="2" type="ORF">ACZ11_16490</name>
</gene>
<keyword evidence="1" id="KW-0732">Signal</keyword>
<evidence type="ECO:0000256" key="1">
    <source>
        <dbReference type="SAM" id="SignalP"/>
    </source>
</evidence>
<proteinExistence type="predicted"/>
<dbReference type="PROSITE" id="PS51257">
    <property type="entry name" value="PROKAR_LIPOPROTEIN"/>
    <property type="match status" value="1"/>
</dbReference>
<protein>
    <recommendedName>
        <fullName evidence="4">Lipoprotein</fullName>
    </recommendedName>
</protein>
<accession>A0A0K9F6T2</accession>